<dbReference type="PANTHER" id="PTHR19136:SF81">
    <property type="entry name" value="MOLYBDENUM COFACTOR GUANYLYLTRANSFERASE"/>
    <property type="match status" value="1"/>
</dbReference>
<dbReference type="Gene3D" id="3.90.550.10">
    <property type="entry name" value="Spore Coat Polysaccharide Biosynthesis Protein SpsA, Chain A"/>
    <property type="match status" value="1"/>
</dbReference>
<keyword evidence="1 4" id="KW-0808">Transferase</keyword>
<reference evidence="4" key="1">
    <citation type="submission" date="2020-02" db="EMBL/GenBank/DDBJ databases">
        <authorList>
            <person name="Gao J."/>
            <person name="Sun J."/>
        </authorList>
    </citation>
    <scope>NUCLEOTIDE SEQUENCE</scope>
    <source>
        <strain evidence="4">602-2</strain>
    </source>
</reference>
<dbReference type="InterPro" id="IPR025877">
    <property type="entry name" value="MobA-like_NTP_Trfase"/>
</dbReference>
<keyword evidence="2" id="KW-0460">Magnesium</keyword>
<evidence type="ECO:0000256" key="1">
    <source>
        <dbReference type="ARBA" id="ARBA00022679"/>
    </source>
</evidence>
<dbReference type="SUPFAM" id="SSF53448">
    <property type="entry name" value="Nucleotide-diphospho-sugar transferases"/>
    <property type="match status" value="1"/>
</dbReference>
<accession>A0A6G4QUE0</accession>
<dbReference type="AlphaFoldDB" id="A0A6G4QUE0"/>
<name>A0A6G4QUE0_9CAUL</name>
<comment type="caution">
    <text evidence="4">The sequence shown here is derived from an EMBL/GenBank/DDBJ whole genome shotgun (WGS) entry which is preliminary data.</text>
</comment>
<dbReference type="EMBL" id="JAAKGT010000002">
    <property type="protein sequence ID" value="NGM49161.1"/>
    <property type="molecule type" value="Genomic_DNA"/>
</dbReference>
<evidence type="ECO:0000313" key="4">
    <source>
        <dbReference type="EMBL" id="NGM49161.1"/>
    </source>
</evidence>
<sequence>MITRDARLGAIILCGGGSVRMGRDKALLDWGGVRAVDRVVALARAAGASVVLTAGRDYGLDWVPDPEEGAGPVGGVLAGAAALAARGCERALVLAVDAPTLAVEDLAPLLAVEAGATFEVSPVPMVLPLDALPEGALPGWPLRRLVERAGLSVLPCPEAARARLLGANTPEERDRLRP</sequence>
<dbReference type="Pfam" id="PF12804">
    <property type="entry name" value="NTP_transf_3"/>
    <property type="match status" value="1"/>
</dbReference>
<proteinExistence type="predicted"/>
<feature type="domain" description="MobA-like NTP transferase" evidence="3">
    <location>
        <begin position="10"/>
        <end position="112"/>
    </location>
</feature>
<dbReference type="RefSeq" id="WP_165257006.1">
    <property type="nucleotide sequence ID" value="NZ_JAAKGT010000002.1"/>
</dbReference>
<dbReference type="GO" id="GO:0016779">
    <property type="term" value="F:nucleotidyltransferase activity"/>
    <property type="evidence" value="ECO:0007669"/>
    <property type="project" value="UniProtKB-ARBA"/>
</dbReference>
<evidence type="ECO:0000259" key="3">
    <source>
        <dbReference type="Pfam" id="PF12804"/>
    </source>
</evidence>
<dbReference type="InterPro" id="IPR029044">
    <property type="entry name" value="Nucleotide-diphossugar_trans"/>
</dbReference>
<dbReference type="PANTHER" id="PTHR19136">
    <property type="entry name" value="MOLYBDENUM COFACTOR GUANYLYLTRANSFERASE"/>
    <property type="match status" value="1"/>
</dbReference>
<organism evidence="4">
    <name type="scientific">Caulobacter sp. 602-2</name>
    <dbReference type="NCBI Taxonomy" id="2710887"/>
    <lineage>
        <taxon>Bacteria</taxon>
        <taxon>Pseudomonadati</taxon>
        <taxon>Pseudomonadota</taxon>
        <taxon>Alphaproteobacteria</taxon>
        <taxon>Caulobacterales</taxon>
        <taxon>Caulobacteraceae</taxon>
        <taxon>Caulobacter</taxon>
    </lineage>
</organism>
<gene>
    <name evidence="4" type="ORF">G5B46_06040</name>
</gene>
<protein>
    <submittedName>
        <fullName evidence="4">NTP transferase domain-containing protein</fullName>
    </submittedName>
</protein>
<evidence type="ECO:0000256" key="2">
    <source>
        <dbReference type="ARBA" id="ARBA00022842"/>
    </source>
</evidence>